<protein>
    <submittedName>
        <fullName evidence="1">Uncharacterized protein</fullName>
    </submittedName>
</protein>
<name>A0A1J9Q130_9EURO</name>
<organism evidence="1 2">
    <name type="scientific">Blastomyces percursus</name>
    <dbReference type="NCBI Taxonomy" id="1658174"/>
    <lineage>
        <taxon>Eukaryota</taxon>
        <taxon>Fungi</taxon>
        <taxon>Dikarya</taxon>
        <taxon>Ascomycota</taxon>
        <taxon>Pezizomycotina</taxon>
        <taxon>Eurotiomycetes</taxon>
        <taxon>Eurotiomycetidae</taxon>
        <taxon>Onygenales</taxon>
        <taxon>Ajellomycetaceae</taxon>
        <taxon>Blastomyces</taxon>
    </lineage>
</organism>
<dbReference type="STRING" id="1658174.A0A1J9Q130"/>
<dbReference type="EMBL" id="LGTZ01001115">
    <property type="protein sequence ID" value="OJD22273.1"/>
    <property type="molecule type" value="Genomic_DNA"/>
</dbReference>
<dbReference type="AlphaFoldDB" id="A0A1J9Q130"/>
<proteinExistence type="predicted"/>
<evidence type="ECO:0000313" key="2">
    <source>
        <dbReference type="Proteomes" id="UP000242791"/>
    </source>
</evidence>
<sequence length="247" mass="28431">MDGTSSPDYKALFLKAEEGRRQERERNRPTTFGAFIRHCHDLLCGRYELKHLLAPQARFPLLPENACPLRLRPWADCEARQQGIYKSICRYLQPTDEDARQLFAPLVALEDHSRRFARRPISSERDLETYERLAVEDHVHHIVAELCKIPNAREEFQLGSGVRFDNHANYLDEDDGRDATARPSRPDQFCIHQSTLSVGACVKDSDRWISGEKSSNPILFLRKSQRDQGITPRGWSDQRLLSTCVGE</sequence>
<dbReference type="OrthoDB" id="2156052at2759"/>
<keyword evidence="2" id="KW-1185">Reference proteome</keyword>
<dbReference type="VEuPathDB" id="FungiDB:ACJ73_06382"/>
<accession>A0A1J9Q130</accession>
<evidence type="ECO:0000313" key="1">
    <source>
        <dbReference type="EMBL" id="OJD22273.1"/>
    </source>
</evidence>
<gene>
    <name evidence="1" type="ORF">ACJ73_06382</name>
</gene>
<dbReference type="Proteomes" id="UP000242791">
    <property type="component" value="Unassembled WGS sequence"/>
</dbReference>
<comment type="caution">
    <text evidence="1">The sequence shown here is derived from an EMBL/GenBank/DDBJ whole genome shotgun (WGS) entry which is preliminary data.</text>
</comment>
<reference evidence="1 2" key="1">
    <citation type="submission" date="2015-08" db="EMBL/GenBank/DDBJ databases">
        <title>Emmonsia species relationships and genome sequence.</title>
        <authorList>
            <person name="Cuomo C.A."/>
            <person name="Schwartz I.S."/>
            <person name="Kenyon C."/>
            <person name="De Hoog G.S."/>
            <person name="Govender N.P."/>
            <person name="Botha A."/>
            <person name="Moreno L."/>
            <person name="De Vries M."/>
            <person name="Munoz J.F."/>
            <person name="Stielow J.B."/>
        </authorList>
    </citation>
    <scope>NUCLEOTIDE SEQUENCE [LARGE SCALE GENOMIC DNA]</scope>
    <source>
        <strain evidence="1 2">EI222</strain>
    </source>
</reference>